<proteinExistence type="predicted"/>
<dbReference type="InterPro" id="IPR036390">
    <property type="entry name" value="WH_DNA-bd_sf"/>
</dbReference>
<dbReference type="Gene3D" id="3.40.50.10140">
    <property type="entry name" value="Toll/interleukin-1 receptor homology (TIR) domain"/>
    <property type="match status" value="1"/>
</dbReference>
<keyword evidence="2" id="KW-0677">Repeat</keyword>
<dbReference type="InterPro" id="IPR042197">
    <property type="entry name" value="Apaf_helical"/>
</dbReference>
<organism evidence="6 7">
    <name type="scientific">Glycine soja</name>
    <name type="common">Wild soybean</name>
    <dbReference type="NCBI Taxonomy" id="3848"/>
    <lineage>
        <taxon>Eukaryota</taxon>
        <taxon>Viridiplantae</taxon>
        <taxon>Streptophyta</taxon>
        <taxon>Embryophyta</taxon>
        <taxon>Tracheophyta</taxon>
        <taxon>Spermatophyta</taxon>
        <taxon>Magnoliopsida</taxon>
        <taxon>eudicotyledons</taxon>
        <taxon>Gunneridae</taxon>
        <taxon>Pentapetalae</taxon>
        <taxon>rosids</taxon>
        <taxon>fabids</taxon>
        <taxon>Fabales</taxon>
        <taxon>Fabaceae</taxon>
        <taxon>Papilionoideae</taxon>
        <taxon>50 kb inversion clade</taxon>
        <taxon>NPAAA clade</taxon>
        <taxon>indigoferoid/millettioid clade</taxon>
        <taxon>Phaseoleae</taxon>
        <taxon>Glycine</taxon>
        <taxon>Glycine subgen. Soja</taxon>
    </lineage>
</organism>
<evidence type="ECO:0000313" key="6">
    <source>
        <dbReference type="EMBL" id="RZB41474.1"/>
    </source>
</evidence>
<dbReference type="InterPro" id="IPR011713">
    <property type="entry name" value="Leu-rich_rpt_3"/>
</dbReference>
<evidence type="ECO:0000256" key="2">
    <source>
        <dbReference type="ARBA" id="ARBA00022737"/>
    </source>
</evidence>
<dbReference type="FunFam" id="3.40.50.10140:FF:000007">
    <property type="entry name" value="Disease resistance protein (TIR-NBS-LRR class)"/>
    <property type="match status" value="1"/>
</dbReference>
<evidence type="ECO:0000256" key="3">
    <source>
        <dbReference type="ARBA" id="ARBA00022821"/>
    </source>
</evidence>
<dbReference type="SMART" id="SM00255">
    <property type="entry name" value="TIR"/>
    <property type="match status" value="1"/>
</dbReference>
<dbReference type="InterPro" id="IPR058192">
    <property type="entry name" value="WHD_ROQ1-like"/>
</dbReference>
<gene>
    <name evidence="6" type="ORF">D0Y65_055207</name>
</gene>
<keyword evidence="4" id="KW-0520">NAD</keyword>
<sequence>AKIKVRVGATIRVDFVIVQWKLWEGVRTLARARSRPRQSTAAETAVASHPAATAAFSPRLAPGDTSTVRSVLSPSSPYLYPPQWCTAVTVPKSISLGSVSPPLSGVHIRVFAAGDSSITTLKSGELVLETTTGIDGSFVAGPLYDDIGYNVEASKSGYHLKQVAPHSFTCQKLSQISVHIHHKDDSKEPIPSVLLSLSGDNGYRNNSVSGAGRTFLFDNLFPGMFYLRPVLKSKLSGNYVRIVQSVYSESRQRTLDRAYDEIKYLSFGLGVNDERMAEQALTFYKGVEVKPMSKNNASQTKYDVFVSFRGVDIRRGFLSHLIGTFKSKQINAFVDDKLERGEEIWPSLIEAIQGSSISLIIFSPDYASSRWCLEELVTILECKEKYGQIVIPIFYHIEPTEVRHQRGSYENAFAEHVKKYKSKVQIWRHAMNKSVDLSGIESSKFQDDDELLKEIVKLVLKRLGKHLVNSKGLVGIDKKIADIESLIRKESKDTRLIGIWGMGGIGKTTLPQEVFNKLQSEYQGSYFLANEREQSSKDGIISLKKEIFTELLGHVVKIDTPNSLPNDTIRRMKVLIVLDDVNDSDHLEKLLGTLDHFGAGSRILITTRDEQVLNANKADEIYRLREFNFDKAFELFKLNAFNQSDNQSEYDELSQRVVNYAKGIPLVLKVLARLLRGKNKEVWESELDKLEKMPLREVCDIMKLSYVDLDRKEQQIFLDLACFFLRSQTKITIDYLNSLLKDSESDNSVVVGLERLKDKALITFLENNFISIHDSLQEMACEIVRQESTGDPGSRSRLWDLDDIYEALKNYKGNEAIRSILLHLPTTKKENLSPRLFAKMNRLRFLEVSVEDNYDCLDQLHILGTNLCWPKQQKTRIVDILAKGLKFLATELRFLSWKSYSGKSLPEIFSTEKLVILKLPYSGMEKLWLGVKNLVNLKELDLRCSKKLKELPDISKATNLEVILLRGCSMLTNVHPSIFSLPKLERLNLSDCESLNILTSNSHLRSLSYLDLDFCKNLKKFSVVSKNMKELRLGCTKVKALPSSFGHQSKLKLLHLKGSAIKRLPSSFNNLTQLLHLELSNCSKLETIEELPPFLETLNAQYCTCLQTLPELPKLLKTLNVKECKSLQSLPELSPSLEILNARDCESLMTVLFPSTAVEQLKENRKQVMFWNCLNLDEHSLVAIGLNAQINMMKFANHHLSTPNREHVENYNDSFQVVYMYPGSSVPGWLEYKTRNYHITIDLSSAPPSPQRSFVFCFVLGEFQRTDIIRTLEFSITMNEGEGKEDSVSMYIDYLGWSSIESDHVCVMYDQRCSEFLWCQPHKDLGI</sequence>
<dbReference type="InterPro" id="IPR035897">
    <property type="entry name" value="Toll_tir_struct_dom_sf"/>
</dbReference>
<evidence type="ECO:0000256" key="4">
    <source>
        <dbReference type="ARBA" id="ARBA00023027"/>
    </source>
</evidence>
<dbReference type="SMART" id="SM00364">
    <property type="entry name" value="LRR_BAC"/>
    <property type="match status" value="3"/>
</dbReference>
<dbReference type="Pfam" id="PF22902">
    <property type="entry name" value="NOMO1-like_9th"/>
    <property type="match status" value="1"/>
</dbReference>
<protein>
    <submittedName>
        <fullName evidence="6">TMV resistance protein N</fullName>
    </submittedName>
</protein>
<dbReference type="PRINTS" id="PR00364">
    <property type="entry name" value="DISEASERSIST"/>
</dbReference>
<dbReference type="Gene3D" id="1.10.8.430">
    <property type="entry name" value="Helical domain of apoptotic protease-activating factors"/>
    <property type="match status" value="1"/>
</dbReference>
<dbReference type="InterPro" id="IPR044974">
    <property type="entry name" value="Disease_R_plants"/>
</dbReference>
<dbReference type="InterPro" id="IPR055073">
    <property type="entry name" value="NOMO1-like_9th"/>
</dbReference>
<name>A0A445EYJ6_GLYSO</name>
<dbReference type="InterPro" id="IPR000157">
    <property type="entry name" value="TIR_dom"/>
</dbReference>
<dbReference type="GO" id="GO:0043531">
    <property type="term" value="F:ADP binding"/>
    <property type="evidence" value="ECO:0007669"/>
    <property type="project" value="InterPro"/>
</dbReference>
<dbReference type="Pfam" id="PF23282">
    <property type="entry name" value="WHD_ROQ1"/>
    <property type="match status" value="1"/>
</dbReference>
<dbReference type="SUPFAM" id="SSF52058">
    <property type="entry name" value="L domain-like"/>
    <property type="match status" value="1"/>
</dbReference>
<keyword evidence="3" id="KW-0611">Plant defense</keyword>
<dbReference type="Pfam" id="PF00931">
    <property type="entry name" value="NB-ARC"/>
    <property type="match status" value="1"/>
</dbReference>
<dbReference type="Pfam" id="PF01582">
    <property type="entry name" value="TIR"/>
    <property type="match status" value="1"/>
</dbReference>
<keyword evidence="7" id="KW-1185">Reference proteome</keyword>
<feature type="domain" description="TIR" evidence="5">
    <location>
        <begin position="300"/>
        <end position="463"/>
    </location>
</feature>
<evidence type="ECO:0000313" key="7">
    <source>
        <dbReference type="Proteomes" id="UP000289340"/>
    </source>
</evidence>
<keyword evidence="1" id="KW-0433">Leucine-rich repeat</keyword>
<dbReference type="PROSITE" id="PS50104">
    <property type="entry name" value="TIR"/>
    <property type="match status" value="1"/>
</dbReference>
<evidence type="ECO:0000259" key="5">
    <source>
        <dbReference type="PROSITE" id="PS50104"/>
    </source>
</evidence>
<dbReference type="SUPFAM" id="SSF52540">
    <property type="entry name" value="P-loop containing nucleoside triphosphate hydrolases"/>
    <property type="match status" value="1"/>
</dbReference>
<dbReference type="Gene3D" id="3.40.50.300">
    <property type="entry name" value="P-loop containing nucleotide triphosphate hydrolases"/>
    <property type="match status" value="1"/>
</dbReference>
<comment type="caution">
    <text evidence="6">The sequence shown here is derived from an EMBL/GenBank/DDBJ whole genome shotgun (WGS) entry which is preliminary data.</text>
</comment>
<reference evidence="6 7" key="1">
    <citation type="submission" date="2018-09" db="EMBL/GenBank/DDBJ databases">
        <title>A high-quality reference genome of wild soybean provides a powerful tool to mine soybean genomes.</title>
        <authorList>
            <person name="Xie M."/>
            <person name="Chung C.Y.L."/>
            <person name="Li M.-W."/>
            <person name="Wong F.-L."/>
            <person name="Chan T.-F."/>
            <person name="Lam H.-M."/>
        </authorList>
    </citation>
    <scope>NUCLEOTIDE SEQUENCE [LARGE SCALE GENOMIC DNA]</scope>
    <source>
        <strain evidence="7">cv. W05</strain>
        <tissue evidence="6">Hypocotyl of etiolated seedlings</tissue>
    </source>
</reference>
<dbReference type="SUPFAM" id="SSF52200">
    <property type="entry name" value="Toll/Interleukin receptor TIR domain"/>
    <property type="match status" value="1"/>
</dbReference>
<dbReference type="InterPro" id="IPR027417">
    <property type="entry name" value="P-loop_NTPase"/>
</dbReference>
<dbReference type="PANTHER" id="PTHR11017">
    <property type="entry name" value="LEUCINE-RICH REPEAT-CONTAINING PROTEIN"/>
    <property type="match status" value="1"/>
</dbReference>
<dbReference type="InterPro" id="IPR032675">
    <property type="entry name" value="LRR_dom_sf"/>
</dbReference>
<dbReference type="Pfam" id="PF07725">
    <property type="entry name" value="LRR_3"/>
    <property type="match status" value="1"/>
</dbReference>
<dbReference type="GO" id="GO:0007165">
    <property type="term" value="P:signal transduction"/>
    <property type="evidence" value="ECO:0007669"/>
    <property type="project" value="InterPro"/>
</dbReference>
<accession>A0A445EYJ6</accession>
<dbReference type="GO" id="GO:0006952">
    <property type="term" value="P:defense response"/>
    <property type="evidence" value="ECO:0007669"/>
    <property type="project" value="UniProtKB-KW"/>
</dbReference>
<feature type="non-terminal residue" evidence="6">
    <location>
        <position position="1"/>
    </location>
</feature>
<dbReference type="Gene3D" id="3.80.10.10">
    <property type="entry name" value="Ribonuclease Inhibitor"/>
    <property type="match status" value="2"/>
</dbReference>
<dbReference type="SUPFAM" id="SSF46785">
    <property type="entry name" value="Winged helix' DNA-binding domain"/>
    <property type="match status" value="1"/>
</dbReference>
<dbReference type="InterPro" id="IPR002182">
    <property type="entry name" value="NB-ARC"/>
</dbReference>
<dbReference type="PANTHER" id="PTHR11017:SF263">
    <property type="entry name" value="ADP-RIBOSYL CYCLASE_CYCLIC ADP-RIBOSE HYDROLASE"/>
    <property type="match status" value="1"/>
</dbReference>
<dbReference type="Proteomes" id="UP000289340">
    <property type="component" value="Unassembled WGS sequence"/>
</dbReference>
<evidence type="ECO:0000256" key="1">
    <source>
        <dbReference type="ARBA" id="ARBA00022614"/>
    </source>
</evidence>
<dbReference type="EMBL" id="QZWG01000997">
    <property type="protein sequence ID" value="RZB41474.1"/>
    <property type="molecule type" value="Genomic_DNA"/>
</dbReference>